<dbReference type="InterPro" id="IPR050411">
    <property type="entry name" value="AlphaKG_dependent_hydroxylases"/>
</dbReference>
<evidence type="ECO:0000256" key="1">
    <source>
        <dbReference type="ARBA" id="ARBA00023002"/>
    </source>
</evidence>
<dbReference type="GO" id="GO:0016491">
    <property type="term" value="F:oxidoreductase activity"/>
    <property type="evidence" value="ECO:0007669"/>
    <property type="project" value="UniProtKB-KW"/>
</dbReference>
<dbReference type="Gene3D" id="3.60.130.10">
    <property type="entry name" value="Clavaminate synthase-like"/>
    <property type="match status" value="1"/>
</dbReference>
<proteinExistence type="predicted"/>
<feature type="domain" description="TauD/TfdA-like" evidence="2">
    <location>
        <begin position="91"/>
        <end position="325"/>
    </location>
</feature>
<sequence length="373" mass="41921">MAYAGVGSVLAPPNVRSLRETPPHTGHHIDEPLGLPLKFPAVLSQELAWTGPQFQDEAQYIYSLLDTEIAEVDAALARFKALGLDGDLINIDNFPLPTLGPKLVDLGAVLYNGRGFFVLRGIQPQNYSVEDLTMVWLGIQAYIADQLHIVADNTSDEKIGHHRHSTSAITFHTEEAGDITAWLTRSTAASGGQCIIASAYNVYNILARHRPDIIRTLAKADWPFAIPRFHCRPIIFYEDGKLITNFTRTPLLGNATHPRPEHLPKTSEKQREALDIIEAIAQATQLEIRTQPGDMHFINNLAVLHRREGFVDGQSKQAKRHLVRMRLRSSNLGWNIPPELQKEWEDAFEEDLVKTWHLEPMPGDAFPLRKYTN</sequence>
<keyword evidence="1" id="KW-0560">Oxidoreductase</keyword>
<gene>
    <name evidence="3" type="ORF">JX265_005539</name>
</gene>
<dbReference type="PANTHER" id="PTHR10696:SF49">
    <property type="entry name" value="TAUD_TFDA-LIKE DOMAIN-CONTAINING PROTEIN"/>
    <property type="match status" value="1"/>
</dbReference>
<accession>A0A9Q0AQL4</accession>
<reference evidence="3" key="1">
    <citation type="submission" date="2021-03" db="EMBL/GenBank/DDBJ databases">
        <title>Revisited historic fungal species revealed as producer of novel bioactive compounds through whole genome sequencing and comparative genomics.</title>
        <authorList>
            <person name="Vignolle G.A."/>
            <person name="Hochenegger N."/>
            <person name="Mach R.L."/>
            <person name="Mach-Aigner A.R."/>
            <person name="Javad Rahimi M."/>
            <person name="Salim K.A."/>
            <person name="Chan C.M."/>
            <person name="Lim L.B.L."/>
            <person name="Cai F."/>
            <person name="Druzhinina I.S."/>
            <person name="U'Ren J.M."/>
            <person name="Derntl C."/>
        </authorList>
    </citation>
    <scope>NUCLEOTIDE SEQUENCE</scope>
    <source>
        <strain evidence="3">TUCIM 5799</strain>
    </source>
</reference>
<dbReference type="SUPFAM" id="SSF51197">
    <property type="entry name" value="Clavaminate synthase-like"/>
    <property type="match status" value="1"/>
</dbReference>
<keyword evidence="4" id="KW-1185">Reference proteome</keyword>
<evidence type="ECO:0000313" key="3">
    <source>
        <dbReference type="EMBL" id="KAI1872659.1"/>
    </source>
</evidence>
<organism evidence="3 4">
    <name type="scientific">Neoarthrinium moseri</name>
    <dbReference type="NCBI Taxonomy" id="1658444"/>
    <lineage>
        <taxon>Eukaryota</taxon>
        <taxon>Fungi</taxon>
        <taxon>Dikarya</taxon>
        <taxon>Ascomycota</taxon>
        <taxon>Pezizomycotina</taxon>
        <taxon>Sordariomycetes</taxon>
        <taxon>Xylariomycetidae</taxon>
        <taxon>Amphisphaeriales</taxon>
        <taxon>Apiosporaceae</taxon>
        <taxon>Neoarthrinium</taxon>
    </lineage>
</organism>
<protein>
    <recommendedName>
        <fullName evidence="2">TauD/TfdA-like domain-containing protein</fullName>
    </recommendedName>
</protein>
<dbReference type="PANTHER" id="PTHR10696">
    <property type="entry name" value="GAMMA-BUTYROBETAINE HYDROXYLASE-RELATED"/>
    <property type="match status" value="1"/>
</dbReference>
<dbReference type="OrthoDB" id="5224680at2759"/>
<comment type="caution">
    <text evidence="3">The sequence shown here is derived from an EMBL/GenBank/DDBJ whole genome shotgun (WGS) entry which is preliminary data.</text>
</comment>
<dbReference type="InterPro" id="IPR042098">
    <property type="entry name" value="TauD-like_sf"/>
</dbReference>
<dbReference type="AlphaFoldDB" id="A0A9Q0AQL4"/>
<dbReference type="EMBL" id="JAFIMR010000011">
    <property type="protein sequence ID" value="KAI1872659.1"/>
    <property type="molecule type" value="Genomic_DNA"/>
</dbReference>
<name>A0A9Q0AQL4_9PEZI</name>
<evidence type="ECO:0000313" key="4">
    <source>
        <dbReference type="Proteomes" id="UP000829685"/>
    </source>
</evidence>
<dbReference type="Pfam" id="PF02668">
    <property type="entry name" value="TauD"/>
    <property type="match status" value="1"/>
</dbReference>
<dbReference type="Proteomes" id="UP000829685">
    <property type="component" value="Unassembled WGS sequence"/>
</dbReference>
<dbReference type="InterPro" id="IPR003819">
    <property type="entry name" value="TauD/TfdA-like"/>
</dbReference>
<evidence type="ECO:0000259" key="2">
    <source>
        <dbReference type="Pfam" id="PF02668"/>
    </source>
</evidence>